<keyword evidence="1" id="KW-1133">Transmembrane helix</keyword>
<dbReference type="STRING" id="326298.Suden_0408"/>
<dbReference type="EMBL" id="CP000153">
    <property type="protein sequence ID" value="ABB43689.1"/>
    <property type="molecule type" value="Genomic_DNA"/>
</dbReference>
<sequence>MKRSGFAMIMAIVIIIIIATTMTLSLSLSTQTNKRTLDIYLHEQVELYAKSATELAMLYIAKNGCTDDNFNTTLNEIYTINVVMRYVYPAQAPTGCTSYFNTSSLEQGASVLMDVTVSVNNPNIVSEPIRYFRRTIQKL</sequence>
<keyword evidence="1" id="KW-0472">Membrane</keyword>
<organism evidence="2 3">
    <name type="scientific">Sulfurimonas denitrificans (strain ATCC 33889 / DSM 1251)</name>
    <name type="common">Thiomicrospira denitrificans (strain ATCC 33889 / DSM 1251)</name>
    <dbReference type="NCBI Taxonomy" id="326298"/>
    <lineage>
        <taxon>Bacteria</taxon>
        <taxon>Pseudomonadati</taxon>
        <taxon>Campylobacterota</taxon>
        <taxon>Epsilonproteobacteria</taxon>
        <taxon>Campylobacterales</taxon>
        <taxon>Sulfurimonadaceae</taxon>
        <taxon>Sulfurimonas</taxon>
    </lineage>
</organism>
<name>Q30TJ2_SULDN</name>
<dbReference type="KEGG" id="tdn:Suden_0408"/>
<dbReference type="AlphaFoldDB" id="Q30TJ2"/>
<gene>
    <name evidence="2" type="ordered locus">Suden_0408</name>
</gene>
<keyword evidence="3" id="KW-1185">Reference proteome</keyword>
<dbReference type="HOGENOM" id="CLU_140209_0_0_7"/>
<reference evidence="2 3" key="1">
    <citation type="journal article" date="2008" name="Appl. Environ. Microbiol.">
        <title>Genome of the epsilonproteobacterial chemolithoautotroph Sulfurimonas denitrificans.</title>
        <authorList>
            <person name="Sievert S.M."/>
            <person name="Scott K.M."/>
            <person name="Klotz M.G."/>
            <person name="Chain P.S.G."/>
            <person name="Hauser L.J."/>
            <person name="Hemp J."/>
            <person name="Huegler M."/>
            <person name="Land M."/>
            <person name="Lapidus A."/>
            <person name="Larimer F.W."/>
            <person name="Lucas S."/>
            <person name="Malfatti S.A."/>
            <person name="Meyer F."/>
            <person name="Paulsen I.T."/>
            <person name="Ren Q."/>
            <person name="Simon J."/>
            <person name="Bailey K."/>
            <person name="Diaz E."/>
            <person name="Fitzpatrick K.A."/>
            <person name="Glover B."/>
            <person name="Gwatney N."/>
            <person name="Korajkic A."/>
            <person name="Long A."/>
            <person name="Mobberley J.M."/>
            <person name="Pantry S.N."/>
            <person name="Pazder G."/>
            <person name="Peterson S."/>
            <person name="Quintanilla J.D."/>
            <person name="Sprinkle R."/>
            <person name="Stephens J."/>
            <person name="Thomas P."/>
            <person name="Vaughn R."/>
            <person name="Weber M.J."/>
            <person name="Wooten L.L."/>
        </authorList>
    </citation>
    <scope>NUCLEOTIDE SEQUENCE [LARGE SCALE GENOMIC DNA]</scope>
    <source>
        <strain evidence="3">ATCC 33889 / DSM 1251</strain>
    </source>
</reference>
<keyword evidence="1" id="KW-0812">Transmembrane</keyword>
<accession>Q30TJ2</accession>
<proteinExistence type="predicted"/>
<protein>
    <recommendedName>
        <fullName evidence="4">Type II secretion system protein</fullName>
    </recommendedName>
</protein>
<evidence type="ECO:0000313" key="2">
    <source>
        <dbReference type="EMBL" id="ABB43689.1"/>
    </source>
</evidence>
<evidence type="ECO:0000256" key="1">
    <source>
        <dbReference type="SAM" id="Phobius"/>
    </source>
</evidence>
<dbReference type="eggNOG" id="ENOG50319ED">
    <property type="taxonomic scope" value="Bacteria"/>
</dbReference>
<evidence type="ECO:0008006" key="4">
    <source>
        <dbReference type="Google" id="ProtNLM"/>
    </source>
</evidence>
<dbReference type="Proteomes" id="UP000002714">
    <property type="component" value="Chromosome"/>
</dbReference>
<feature type="transmembrane region" description="Helical" evidence="1">
    <location>
        <begin position="6"/>
        <end position="28"/>
    </location>
</feature>
<evidence type="ECO:0000313" key="3">
    <source>
        <dbReference type="Proteomes" id="UP000002714"/>
    </source>
</evidence>